<gene>
    <name evidence="4" type="ORF">PCOR1329_LOCUS67624</name>
</gene>
<feature type="domain" description="UBX" evidence="3">
    <location>
        <begin position="214"/>
        <end position="296"/>
    </location>
</feature>
<keyword evidence="5" id="KW-1185">Reference proteome</keyword>
<dbReference type="Proteomes" id="UP001189429">
    <property type="component" value="Unassembled WGS sequence"/>
</dbReference>
<feature type="region of interest" description="Disordered" evidence="2">
    <location>
        <begin position="310"/>
        <end position="358"/>
    </location>
</feature>
<name>A0ABN9WLI6_9DINO</name>
<feature type="compositionally biased region" description="Low complexity" evidence="2">
    <location>
        <begin position="310"/>
        <end position="337"/>
    </location>
</feature>
<dbReference type="Gene3D" id="3.10.330.10">
    <property type="match status" value="1"/>
</dbReference>
<dbReference type="Gene3D" id="3.10.20.90">
    <property type="entry name" value="Phosphatidylinositol 3-kinase Catalytic Subunit, Chain A, domain 1"/>
    <property type="match status" value="1"/>
</dbReference>
<dbReference type="Gene3D" id="2.40.40.50">
    <property type="entry name" value="Ubiquitin fusion degradation protein UFD1, N-terminal domain"/>
    <property type="match status" value="1"/>
</dbReference>
<organism evidence="4 5">
    <name type="scientific">Prorocentrum cordatum</name>
    <dbReference type="NCBI Taxonomy" id="2364126"/>
    <lineage>
        <taxon>Eukaryota</taxon>
        <taxon>Sar</taxon>
        <taxon>Alveolata</taxon>
        <taxon>Dinophyceae</taxon>
        <taxon>Prorocentrales</taxon>
        <taxon>Prorocentraceae</taxon>
        <taxon>Prorocentrum</taxon>
    </lineage>
</organism>
<dbReference type="PANTHER" id="PTHR12555:SF13">
    <property type="entry name" value="UBIQUITIN RECOGNITION FACTOR IN ER-ASSOCIATED DEGRADATION PROTEIN 1"/>
    <property type="match status" value="1"/>
</dbReference>
<protein>
    <recommendedName>
        <fullName evidence="3">UBX domain-containing protein</fullName>
    </recommendedName>
</protein>
<dbReference type="PANTHER" id="PTHR12555">
    <property type="entry name" value="UBIQUITIN FUSION DEGRADATON PROTEIN 1"/>
    <property type="match status" value="1"/>
</dbReference>
<dbReference type="EMBL" id="CAUYUJ010018772">
    <property type="protein sequence ID" value="CAK0886218.1"/>
    <property type="molecule type" value="Genomic_DNA"/>
</dbReference>
<dbReference type="InterPro" id="IPR029071">
    <property type="entry name" value="Ubiquitin-like_domsf"/>
</dbReference>
<dbReference type="Pfam" id="PF00789">
    <property type="entry name" value="UBX"/>
    <property type="match status" value="1"/>
</dbReference>
<keyword evidence="1" id="KW-0175">Coiled coil</keyword>
<proteinExistence type="predicted"/>
<sequence>ALDSGSLLTFSVSLPRGAAPAAAAPGEEAAVAAATHAGVAEFTAEEGTVGVPPRVALCLTKGAGLGSLAAVAQVEVRYARLPRSRKSRVAFQPRGQGFHVGGASAFRIDLEHVLQESLRGHTALSEGDWLPIRHEGVTYELVVKTLEPEPQLALLDTDLTVEVLPSEHTEAELRAEEERRLREEEAAREAEERERRRLEAARLKALALGPEPEPGPEVVQLLLRLPDGGRLSRRFARGDRLQRILDWVESEPSSRVRDGEFRVVQKWPGHCRELGAAEASETLSALKFARQEALFLQHLADEAMPDAAAATEAAPAAADGPSEGSLAAAAWAARAAAPPQLDGQGAGDWSAAEERAHQ</sequence>
<dbReference type="SUPFAM" id="SSF54236">
    <property type="entry name" value="Ubiquitin-like"/>
    <property type="match status" value="1"/>
</dbReference>
<feature type="coiled-coil region" evidence="1">
    <location>
        <begin position="166"/>
        <end position="204"/>
    </location>
</feature>
<dbReference type="InterPro" id="IPR001012">
    <property type="entry name" value="UBX_dom"/>
</dbReference>
<feature type="non-terminal residue" evidence="4">
    <location>
        <position position="358"/>
    </location>
</feature>
<dbReference type="PROSITE" id="PS50033">
    <property type="entry name" value="UBX"/>
    <property type="match status" value="1"/>
</dbReference>
<evidence type="ECO:0000313" key="5">
    <source>
        <dbReference type="Proteomes" id="UP001189429"/>
    </source>
</evidence>
<dbReference type="InterPro" id="IPR042299">
    <property type="entry name" value="Ufd1-like_Nn"/>
</dbReference>
<accession>A0ABN9WLI6</accession>
<feature type="non-terminal residue" evidence="4">
    <location>
        <position position="1"/>
    </location>
</feature>
<evidence type="ECO:0000313" key="4">
    <source>
        <dbReference type="EMBL" id="CAK0886218.1"/>
    </source>
</evidence>
<evidence type="ECO:0000259" key="3">
    <source>
        <dbReference type="PROSITE" id="PS50033"/>
    </source>
</evidence>
<comment type="caution">
    <text evidence="4">The sequence shown here is derived from an EMBL/GenBank/DDBJ whole genome shotgun (WGS) entry which is preliminary data.</text>
</comment>
<reference evidence="4" key="1">
    <citation type="submission" date="2023-10" db="EMBL/GenBank/DDBJ databases">
        <authorList>
            <person name="Chen Y."/>
            <person name="Shah S."/>
            <person name="Dougan E. K."/>
            <person name="Thang M."/>
            <person name="Chan C."/>
        </authorList>
    </citation>
    <scope>NUCLEOTIDE SEQUENCE [LARGE SCALE GENOMIC DNA]</scope>
</reference>
<dbReference type="InterPro" id="IPR004854">
    <property type="entry name" value="Ufd1-like"/>
</dbReference>
<evidence type="ECO:0000256" key="1">
    <source>
        <dbReference type="SAM" id="Coils"/>
    </source>
</evidence>
<evidence type="ECO:0000256" key="2">
    <source>
        <dbReference type="SAM" id="MobiDB-lite"/>
    </source>
</evidence>